<dbReference type="InterPro" id="IPR025948">
    <property type="entry name" value="HTH-like_dom"/>
</dbReference>
<evidence type="ECO:0000256" key="1">
    <source>
        <dbReference type="SAM" id="MobiDB-lite"/>
    </source>
</evidence>
<comment type="caution">
    <text evidence="3">The sequence shown here is derived from an EMBL/GenBank/DDBJ whole genome shotgun (WGS) entry which is preliminary data.</text>
</comment>
<dbReference type="Gene3D" id="3.30.420.10">
    <property type="entry name" value="Ribonuclease H-like superfamily/Ribonuclease H"/>
    <property type="match status" value="1"/>
</dbReference>
<dbReference type="PANTHER" id="PTHR47515:SF1">
    <property type="entry name" value="BLR2054 PROTEIN"/>
    <property type="match status" value="1"/>
</dbReference>
<dbReference type="InterPro" id="IPR048020">
    <property type="entry name" value="Transpos_IS3"/>
</dbReference>
<dbReference type="GO" id="GO:0003676">
    <property type="term" value="F:nucleic acid binding"/>
    <property type="evidence" value="ECO:0007669"/>
    <property type="project" value="InterPro"/>
</dbReference>
<dbReference type="PANTHER" id="PTHR47515">
    <property type="entry name" value="LOW CALCIUM RESPONSE LOCUS PROTEIN T"/>
    <property type="match status" value="1"/>
</dbReference>
<dbReference type="InterPro" id="IPR036397">
    <property type="entry name" value="RNaseH_sf"/>
</dbReference>
<gene>
    <name evidence="3" type="ORF">A2Z21_07240</name>
</gene>
<sequence length="324" mass="37181">MSERRALVQELKTLGTSERLACGLVGLARRHRRYGYRRITALLRRQGQRVNAKRIYRIWKSAGLAVPRKRSRRRRRGPAVELLQRAQRPNHVWTYDFLFDRTESGQVLKILIVLDEYTRESLALRVERRLLANEVIETLGQLFAQRGAPEYLRSDNGPELIAQELQSWLALRGTQTVYIAPGHPWENGYAESFIGKFRDECLNEEIFRSTAEARVVIGSWGWEYNQVRPHSSLGYQTPAERALSSVCDSMPVVSSVTQSVARGGHRLNLPVVPVLGGRSDPHPAQEGLDRCTHALSRRRRHHARERLARPQEHPEHSCLRSAHQ</sequence>
<dbReference type="SUPFAM" id="SSF53098">
    <property type="entry name" value="Ribonuclease H-like"/>
    <property type="match status" value="1"/>
</dbReference>
<feature type="region of interest" description="Disordered" evidence="1">
    <location>
        <begin position="299"/>
        <end position="324"/>
    </location>
</feature>
<evidence type="ECO:0000313" key="3">
    <source>
        <dbReference type="EMBL" id="OGF54494.1"/>
    </source>
</evidence>
<proteinExistence type="predicted"/>
<feature type="compositionally biased region" description="Basic and acidic residues" evidence="1">
    <location>
        <begin position="305"/>
        <end position="318"/>
    </location>
</feature>
<organism evidence="3 4">
    <name type="scientific">Fraserbacteria sp. (strain RBG_16_55_9)</name>
    <dbReference type="NCBI Taxonomy" id="1817864"/>
    <lineage>
        <taxon>Bacteria</taxon>
        <taxon>Candidatus Fraseribacteriota</taxon>
    </lineage>
</organism>
<dbReference type="NCBIfam" id="NF033516">
    <property type="entry name" value="transpos_IS3"/>
    <property type="match status" value="1"/>
</dbReference>
<evidence type="ECO:0000259" key="2">
    <source>
        <dbReference type="PROSITE" id="PS50994"/>
    </source>
</evidence>
<accession>A0A1F5UTL2</accession>
<dbReference type="InterPro" id="IPR001584">
    <property type="entry name" value="Integrase_cat-core"/>
</dbReference>
<feature type="domain" description="Integrase catalytic" evidence="2">
    <location>
        <begin position="85"/>
        <end position="246"/>
    </location>
</feature>
<dbReference type="AlphaFoldDB" id="A0A1F5UTL2"/>
<dbReference type="EMBL" id="MFGX01000078">
    <property type="protein sequence ID" value="OGF54494.1"/>
    <property type="molecule type" value="Genomic_DNA"/>
</dbReference>
<name>A0A1F5UTL2_FRAXR</name>
<dbReference type="PROSITE" id="PS50994">
    <property type="entry name" value="INTEGRASE"/>
    <property type="match status" value="1"/>
</dbReference>
<dbReference type="Pfam" id="PF13276">
    <property type="entry name" value="HTH_21"/>
    <property type="match status" value="1"/>
</dbReference>
<dbReference type="Pfam" id="PF13683">
    <property type="entry name" value="rve_3"/>
    <property type="match status" value="1"/>
</dbReference>
<evidence type="ECO:0000313" key="4">
    <source>
        <dbReference type="Proteomes" id="UP000179157"/>
    </source>
</evidence>
<dbReference type="Proteomes" id="UP000179157">
    <property type="component" value="Unassembled WGS sequence"/>
</dbReference>
<protein>
    <recommendedName>
        <fullName evidence="2">Integrase catalytic domain-containing protein</fullName>
    </recommendedName>
</protein>
<reference evidence="3 4" key="1">
    <citation type="journal article" date="2016" name="Nat. Commun.">
        <title>Thousands of microbial genomes shed light on interconnected biogeochemical processes in an aquifer system.</title>
        <authorList>
            <person name="Anantharaman K."/>
            <person name="Brown C.T."/>
            <person name="Hug L.A."/>
            <person name="Sharon I."/>
            <person name="Castelle C.J."/>
            <person name="Probst A.J."/>
            <person name="Thomas B.C."/>
            <person name="Singh A."/>
            <person name="Wilkins M.J."/>
            <person name="Karaoz U."/>
            <person name="Brodie E.L."/>
            <person name="Williams K.H."/>
            <person name="Hubbard S.S."/>
            <person name="Banfield J.F."/>
        </authorList>
    </citation>
    <scope>NUCLEOTIDE SEQUENCE [LARGE SCALE GENOMIC DNA]</scope>
    <source>
        <strain evidence="4">RBG_16_55_9</strain>
    </source>
</reference>
<dbReference type="GO" id="GO:0015074">
    <property type="term" value="P:DNA integration"/>
    <property type="evidence" value="ECO:0007669"/>
    <property type="project" value="InterPro"/>
</dbReference>
<dbReference type="InterPro" id="IPR012337">
    <property type="entry name" value="RNaseH-like_sf"/>
</dbReference>